<keyword evidence="13" id="KW-1185">Reference proteome</keyword>
<feature type="region of interest" description="Disordered" evidence="10">
    <location>
        <begin position="227"/>
        <end position="249"/>
    </location>
</feature>
<dbReference type="EMBL" id="SDRB02002749">
    <property type="protein sequence ID" value="THG18940.1"/>
    <property type="molecule type" value="Genomic_DNA"/>
</dbReference>
<evidence type="ECO:0000256" key="8">
    <source>
        <dbReference type="ARBA" id="ARBA00023242"/>
    </source>
</evidence>
<protein>
    <recommendedName>
        <fullName evidence="11">B box-type domain-containing protein</fullName>
    </recommendedName>
</protein>
<dbReference type="InterPro" id="IPR000315">
    <property type="entry name" value="Znf_B-box"/>
</dbReference>
<dbReference type="FunFam" id="3.30.160.60:FF:000856">
    <property type="entry name" value="B-box zinc finger protein 21"/>
    <property type="match status" value="1"/>
</dbReference>
<gene>
    <name evidence="12" type="ORF">TEA_029289</name>
</gene>
<keyword evidence="5" id="KW-0862">Zinc</keyword>
<evidence type="ECO:0000256" key="4">
    <source>
        <dbReference type="ARBA" id="ARBA00022771"/>
    </source>
</evidence>
<keyword evidence="7" id="KW-0804">Transcription</keyword>
<dbReference type="GO" id="GO:0008270">
    <property type="term" value="F:zinc ion binding"/>
    <property type="evidence" value="ECO:0007669"/>
    <property type="project" value="UniProtKB-KW"/>
</dbReference>
<dbReference type="GO" id="GO:0009640">
    <property type="term" value="P:photomorphogenesis"/>
    <property type="evidence" value="ECO:0007669"/>
    <property type="project" value="TreeGrafter"/>
</dbReference>
<feature type="domain" description="B box-type" evidence="11">
    <location>
        <begin position="1"/>
        <end position="47"/>
    </location>
</feature>
<dbReference type="InterPro" id="IPR051979">
    <property type="entry name" value="B-box_zinc_finger"/>
</dbReference>
<dbReference type="PANTHER" id="PTHR31832">
    <property type="entry name" value="B-BOX ZINC FINGER PROTEIN 22"/>
    <property type="match status" value="1"/>
</dbReference>
<dbReference type="PANTHER" id="PTHR31832:SF87">
    <property type="entry name" value="B-BOX ZINC FINGER PROTEIN 20"/>
    <property type="match status" value="1"/>
</dbReference>
<dbReference type="GO" id="GO:0000976">
    <property type="term" value="F:transcription cis-regulatory region binding"/>
    <property type="evidence" value="ECO:0007669"/>
    <property type="project" value="UniProtKB-ARBA"/>
</dbReference>
<feature type="compositionally biased region" description="Polar residues" evidence="10">
    <location>
        <begin position="234"/>
        <end position="249"/>
    </location>
</feature>
<dbReference type="Proteomes" id="UP000306102">
    <property type="component" value="Unassembled WGS sequence"/>
</dbReference>
<proteinExistence type="predicted"/>
<dbReference type="STRING" id="542762.A0A4S4EQA2"/>
<feature type="domain" description="B box-type" evidence="11">
    <location>
        <begin position="53"/>
        <end position="100"/>
    </location>
</feature>
<dbReference type="CDD" id="cd19821">
    <property type="entry name" value="Bbox1_BBX-like"/>
    <property type="match status" value="2"/>
</dbReference>
<name>A0A4S4EQA2_CAMSN</name>
<keyword evidence="3" id="KW-0677">Repeat</keyword>
<evidence type="ECO:0000256" key="1">
    <source>
        <dbReference type="ARBA" id="ARBA00004123"/>
    </source>
</evidence>
<evidence type="ECO:0000256" key="5">
    <source>
        <dbReference type="ARBA" id="ARBA00022833"/>
    </source>
</evidence>
<dbReference type="AlphaFoldDB" id="A0A4S4EQA2"/>
<sequence>MKIKCDVCEREEATVFCSADEAALCDGCDRRVHHANKVATKHIRFSLLHPSFKESPRCDICQERRAFLFCQEDRAILCRECDIPIHKANEHTQKHNRFLLTGVRISPPPSSSPYSYQASLSSKSSGDDIVANDSEIKYSVSNKSFYTDNALPSTSIPSRVDEDRCMNSSQERSVSTSSISEYLMETLPGWRVDDFLDPSCFPHGFCENYDNELRLWDHGFESNLYPLSGDSDSRPLQSPPQSSHTPQCLPQTNVINSLLKKSDESQNVMKVGMKKWSEDGFTVPQISPSFKKSRHFW</sequence>
<evidence type="ECO:0000259" key="11">
    <source>
        <dbReference type="PROSITE" id="PS50119"/>
    </source>
</evidence>
<comment type="caution">
    <text evidence="12">The sequence shown here is derived from an EMBL/GenBank/DDBJ whole genome shotgun (WGS) entry which is preliminary data.</text>
</comment>
<keyword evidence="2" id="KW-0479">Metal-binding</keyword>
<evidence type="ECO:0000256" key="3">
    <source>
        <dbReference type="ARBA" id="ARBA00022737"/>
    </source>
</evidence>
<dbReference type="GO" id="GO:0006355">
    <property type="term" value="P:regulation of DNA-templated transcription"/>
    <property type="evidence" value="ECO:0007669"/>
    <property type="project" value="TreeGrafter"/>
</dbReference>
<keyword evidence="8" id="KW-0539">Nucleus</keyword>
<reference evidence="12 13" key="1">
    <citation type="journal article" date="2018" name="Proc. Natl. Acad. Sci. U.S.A.">
        <title>Draft genome sequence of Camellia sinensis var. sinensis provides insights into the evolution of the tea genome and tea quality.</title>
        <authorList>
            <person name="Wei C."/>
            <person name="Yang H."/>
            <person name="Wang S."/>
            <person name="Zhao J."/>
            <person name="Liu C."/>
            <person name="Gao L."/>
            <person name="Xia E."/>
            <person name="Lu Y."/>
            <person name="Tai Y."/>
            <person name="She G."/>
            <person name="Sun J."/>
            <person name="Cao H."/>
            <person name="Tong W."/>
            <person name="Gao Q."/>
            <person name="Li Y."/>
            <person name="Deng W."/>
            <person name="Jiang X."/>
            <person name="Wang W."/>
            <person name="Chen Q."/>
            <person name="Zhang S."/>
            <person name="Li H."/>
            <person name="Wu J."/>
            <person name="Wang P."/>
            <person name="Li P."/>
            <person name="Shi C."/>
            <person name="Zheng F."/>
            <person name="Jian J."/>
            <person name="Huang B."/>
            <person name="Shan D."/>
            <person name="Shi M."/>
            <person name="Fang C."/>
            <person name="Yue Y."/>
            <person name="Li F."/>
            <person name="Li D."/>
            <person name="Wei S."/>
            <person name="Han B."/>
            <person name="Jiang C."/>
            <person name="Yin Y."/>
            <person name="Xia T."/>
            <person name="Zhang Z."/>
            <person name="Bennetzen J.L."/>
            <person name="Zhao S."/>
            <person name="Wan X."/>
        </authorList>
    </citation>
    <scope>NUCLEOTIDE SEQUENCE [LARGE SCALE GENOMIC DNA]</scope>
    <source>
        <strain evidence="13">cv. Shuchazao</strain>
        <tissue evidence="12">Leaf</tissue>
    </source>
</reference>
<keyword evidence="6" id="KW-0805">Transcription regulation</keyword>
<evidence type="ECO:0000256" key="9">
    <source>
        <dbReference type="PROSITE-ProRule" id="PRU00024"/>
    </source>
</evidence>
<dbReference type="SMART" id="SM00336">
    <property type="entry name" value="BBOX"/>
    <property type="match status" value="2"/>
</dbReference>
<keyword evidence="4 9" id="KW-0863">Zinc-finger</keyword>
<dbReference type="PROSITE" id="PS50119">
    <property type="entry name" value="ZF_BBOX"/>
    <property type="match status" value="2"/>
</dbReference>
<dbReference type="InterPro" id="IPR049808">
    <property type="entry name" value="CONSTANS-like_Bbox1"/>
</dbReference>
<evidence type="ECO:0000313" key="13">
    <source>
        <dbReference type="Proteomes" id="UP000306102"/>
    </source>
</evidence>
<dbReference type="GO" id="GO:0005634">
    <property type="term" value="C:nucleus"/>
    <property type="evidence" value="ECO:0007669"/>
    <property type="project" value="UniProtKB-SubCell"/>
</dbReference>
<evidence type="ECO:0000313" key="12">
    <source>
        <dbReference type="EMBL" id="THG18940.1"/>
    </source>
</evidence>
<comment type="subcellular location">
    <subcellularLocation>
        <location evidence="1">Nucleus</location>
    </subcellularLocation>
</comment>
<accession>A0A4S4EQA2</accession>
<evidence type="ECO:0000256" key="6">
    <source>
        <dbReference type="ARBA" id="ARBA00023015"/>
    </source>
</evidence>
<organism evidence="12 13">
    <name type="scientific">Camellia sinensis var. sinensis</name>
    <name type="common">China tea</name>
    <dbReference type="NCBI Taxonomy" id="542762"/>
    <lineage>
        <taxon>Eukaryota</taxon>
        <taxon>Viridiplantae</taxon>
        <taxon>Streptophyta</taxon>
        <taxon>Embryophyta</taxon>
        <taxon>Tracheophyta</taxon>
        <taxon>Spermatophyta</taxon>
        <taxon>Magnoliopsida</taxon>
        <taxon>eudicotyledons</taxon>
        <taxon>Gunneridae</taxon>
        <taxon>Pentapetalae</taxon>
        <taxon>asterids</taxon>
        <taxon>Ericales</taxon>
        <taxon>Theaceae</taxon>
        <taxon>Camellia</taxon>
    </lineage>
</organism>
<dbReference type="Gene3D" id="3.30.160.60">
    <property type="entry name" value="Classic Zinc Finger"/>
    <property type="match status" value="1"/>
</dbReference>
<evidence type="ECO:0000256" key="7">
    <source>
        <dbReference type="ARBA" id="ARBA00023163"/>
    </source>
</evidence>
<dbReference type="Pfam" id="PF00643">
    <property type="entry name" value="zf-B_box"/>
    <property type="match status" value="2"/>
</dbReference>
<evidence type="ECO:0000256" key="2">
    <source>
        <dbReference type="ARBA" id="ARBA00022723"/>
    </source>
</evidence>
<evidence type="ECO:0000256" key="10">
    <source>
        <dbReference type="SAM" id="MobiDB-lite"/>
    </source>
</evidence>